<dbReference type="Proteomes" id="UP000092177">
    <property type="component" value="Chromosome 12"/>
</dbReference>
<dbReference type="EMBL" id="LTAN01000012">
    <property type="protein sequence ID" value="OBR02059.1"/>
    <property type="molecule type" value="Genomic_DNA"/>
</dbReference>
<reference evidence="3" key="1">
    <citation type="journal article" date="2017" name="BMC Genomics">
        <title>Gapless genome assembly of Colletotrichum higginsianum reveals chromosome structure and association of transposable elements with secondary metabolite gene clusters.</title>
        <authorList>
            <person name="Dallery J.-F."/>
            <person name="Lapalu N."/>
            <person name="Zampounis A."/>
            <person name="Pigne S."/>
            <person name="Luyten I."/>
            <person name="Amselem J."/>
            <person name="Wittenberg A.H.J."/>
            <person name="Zhou S."/>
            <person name="de Queiroz M.V."/>
            <person name="Robin G.P."/>
            <person name="Auger A."/>
            <person name="Hainaut M."/>
            <person name="Henrissat B."/>
            <person name="Kim K.-T."/>
            <person name="Lee Y.-H."/>
            <person name="Lespinet O."/>
            <person name="Schwartz D.C."/>
            <person name="Thon M.R."/>
            <person name="O'Connell R.J."/>
        </authorList>
    </citation>
    <scope>NUCLEOTIDE SEQUENCE [LARGE SCALE GENOMIC DNA]</scope>
    <source>
        <strain evidence="3">IMI 349063</strain>
    </source>
</reference>
<feature type="compositionally biased region" description="Polar residues" evidence="1">
    <location>
        <begin position="44"/>
        <end position="71"/>
    </location>
</feature>
<comment type="caution">
    <text evidence="2">The sequence shown here is derived from an EMBL/GenBank/DDBJ whole genome shotgun (WGS) entry which is preliminary data.</text>
</comment>
<sequence>MSNPLNFGDMSTDDLLQLLTYTNSTPPVETGKPSPRQDYLGYTSLPSYPTNSTVTLDYPSTTTQQPPNKTETWAGYAANPPPGYGQVPVDPAEKRQSRQDARLTKLEDKVDEIKEELAEMNQHLTEQEMNCSRCGCDSGDESDDATEDDLSENAANGDVEGGNDYETHELCNIYITITVSDFQEEQKSFTEDGGEIPLAYTNYNTDIARTCSAYVLAKLALDKGEKYYAQNQRQETYHEHRRKRRTSRRYSSSSLY</sequence>
<feature type="compositionally biased region" description="Basic residues" evidence="1">
    <location>
        <begin position="239"/>
        <end position="248"/>
    </location>
</feature>
<organism evidence="2 3">
    <name type="scientific">Colletotrichum higginsianum (strain IMI 349063)</name>
    <name type="common">Crucifer anthracnose fungus</name>
    <dbReference type="NCBI Taxonomy" id="759273"/>
    <lineage>
        <taxon>Eukaryota</taxon>
        <taxon>Fungi</taxon>
        <taxon>Dikarya</taxon>
        <taxon>Ascomycota</taxon>
        <taxon>Pezizomycotina</taxon>
        <taxon>Sordariomycetes</taxon>
        <taxon>Hypocreomycetidae</taxon>
        <taxon>Glomerellales</taxon>
        <taxon>Glomerellaceae</taxon>
        <taxon>Colletotrichum</taxon>
        <taxon>Colletotrichum destructivum species complex</taxon>
    </lineage>
</organism>
<protein>
    <submittedName>
        <fullName evidence="2">Uncharacterized protein</fullName>
    </submittedName>
</protein>
<dbReference type="GeneID" id="28873712"/>
<name>A0A1B7XQM1_COLHI</name>
<feature type="compositionally biased region" description="Basic and acidic residues" evidence="1">
    <location>
        <begin position="91"/>
        <end position="101"/>
    </location>
</feature>
<feature type="region of interest" description="Disordered" evidence="1">
    <location>
        <begin position="21"/>
        <end position="101"/>
    </location>
</feature>
<dbReference type="OrthoDB" id="10520822at2759"/>
<dbReference type="AlphaFoldDB" id="A0A1B7XQM1"/>
<feature type="region of interest" description="Disordered" evidence="1">
    <location>
        <begin position="129"/>
        <end position="163"/>
    </location>
</feature>
<feature type="compositionally biased region" description="Acidic residues" evidence="1">
    <location>
        <begin position="138"/>
        <end position="151"/>
    </location>
</feature>
<dbReference type="KEGG" id="chig:CH63R_14631"/>
<feature type="region of interest" description="Disordered" evidence="1">
    <location>
        <begin position="229"/>
        <end position="256"/>
    </location>
</feature>
<evidence type="ECO:0000256" key="1">
    <source>
        <dbReference type="SAM" id="MobiDB-lite"/>
    </source>
</evidence>
<dbReference type="VEuPathDB" id="FungiDB:CH63R_14631"/>
<gene>
    <name evidence="2" type="ORF">CH63R_14631</name>
</gene>
<keyword evidence="3" id="KW-1185">Reference proteome</keyword>
<evidence type="ECO:0000313" key="3">
    <source>
        <dbReference type="Proteomes" id="UP000092177"/>
    </source>
</evidence>
<evidence type="ECO:0000313" key="2">
    <source>
        <dbReference type="EMBL" id="OBR02059.1"/>
    </source>
</evidence>
<proteinExistence type="predicted"/>
<dbReference type="RefSeq" id="XP_018150577.1">
    <property type="nucleotide sequence ID" value="XM_018309605.1"/>
</dbReference>
<accession>A0A1B7XQM1</accession>